<evidence type="ECO:0000259" key="5">
    <source>
        <dbReference type="PROSITE" id="PS51898"/>
    </source>
</evidence>
<gene>
    <name evidence="8" type="ORF">C4900_05075</name>
    <name evidence="9" type="ORF">C4900_07000</name>
    <name evidence="7" type="ORF">C4900_08320</name>
</gene>
<keyword evidence="10" id="KW-1185">Reference proteome</keyword>
<dbReference type="InterPro" id="IPR010998">
    <property type="entry name" value="Integrase_recombinase_N"/>
</dbReference>
<keyword evidence="1" id="KW-0229">DNA integration</keyword>
<evidence type="ECO:0000256" key="4">
    <source>
        <dbReference type="PROSITE-ProRule" id="PRU01248"/>
    </source>
</evidence>
<dbReference type="AlphaFoldDB" id="A0A368HIC6"/>
<evidence type="ECO:0000313" key="10">
    <source>
        <dbReference type="Proteomes" id="UP000253250"/>
    </source>
</evidence>
<evidence type="ECO:0000313" key="9">
    <source>
        <dbReference type="EMBL" id="RCN59429.1"/>
    </source>
</evidence>
<evidence type="ECO:0000259" key="6">
    <source>
        <dbReference type="PROSITE" id="PS51900"/>
    </source>
</evidence>
<organism evidence="8 10">
    <name type="scientific">Acidiferrobacter thiooxydans</name>
    <dbReference type="NCBI Taxonomy" id="163359"/>
    <lineage>
        <taxon>Bacteria</taxon>
        <taxon>Pseudomonadati</taxon>
        <taxon>Pseudomonadota</taxon>
        <taxon>Gammaproteobacteria</taxon>
        <taxon>Acidiferrobacterales</taxon>
        <taxon>Acidiferrobacteraceae</taxon>
        <taxon>Acidiferrobacter</taxon>
    </lineage>
</organism>
<dbReference type="PANTHER" id="PTHR30349:SF90">
    <property type="entry name" value="TYROSINE RECOMBINASE XERD"/>
    <property type="match status" value="1"/>
</dbReference>
<feature type="domain" description="Tyr recombinase" evidence="5">
    <location>
        <begin position="217"/>
        <end position="401"/>
    </location>
</feature>
<dbReference type="Proteomes" id="UP000253250">
    <property type="component" value="Unassembled WGS sequence"/>
</dbReference>
<dbReference type="Gene3D" id="1.10.443.10">
    <property type="entry name" value="Intergrase catalytic core"/>
    <property type="match status" value="1"/>
</dbReference>
<evidence type="ECO:0000313" key="8">
    <source>
        <dbReference type="EMBL" id="RCN59103.1"/>
    </source>
</evidence>
<dbReference type="PANTHER" id="PTHR30349">
    <property type="entry name" value="PHAGE INTEGRASE-RELATED"/>
    <property type="match status" value="1"/>
</dbReference>
<dbReference type="RefSeq" id="WP_114282488.1">
    <property type="nucleotide sequence ID" value="NZ_PSYR01000001.1"/>
</dbReference>
<keyword evidence="2 4" id="KW-0238">DNA-binding</keyword>
<dbReference type="InterPro" id="IPR044068">
    <property type="entry name" value="CB"/>
</dbReference>
<feature type="domain" description="Core-binding (CB)" evidence="6">
    <location>
        <begin position="108"/>
        <end position="194"/>
    </location>
</feature>
<evidence type="ECO:0000256" key="1">
    <source>
        <dbReference type="ARBA" id="ARBA00022908"/>
    </source>
</evidence>
<dbReference type="PROSITE" id="PS51900">
    <property type="entry name" value="CB"/>
    <property type="match status" value="2"/>
</dbReference>
<name>A0A368HIC6_9GAMM</name>
<dbReference type="OrthoDB" id="9801717at2"/>
<reference evidence="8 10" key="1">
    <citation type="submission" date="2018-02" db="EMBL/GenBank/DDBJ databases">
        <title>Insights into the biology of acidophilic members of the Acidiferrobacteraceae family derived from comparative genomic analyses.</title>
        <authorList>
            <person name="Issotta F."/>
            <person name="Thyssen C."/>
            <person name="Mena C."/>
            <person name="Moya A."/>
            <person name="Bellenberg S."/>
            <person name="Sproer C."/>
            <person name="Covarrubias P.C."/>
            <person name="Sand W."/>
            <person name="Quatrini R."/>
            <person name="Vera M."/>
        </authorList>
    </citation>
    <scope>NUCLEOTIDE SEQUENCE [LARGE SCALE GENOMIC DNA]</scope>
    <source>
        <strain evidence="10">m-1</strain>
        <strain evidence="8">M-1</strain>
    </source>
</reference>
<sequence length="410" mass="45259">METDGSQRGERPGPLEAYVDAFLDDQRIAGYSPNTLAERRAVTIAFARWAKRHAIAEGSLGEEHVQSFIRRRPPQCSATESERATVRRFLAYLRACGVMPSAPSQPDTPAEALVARYITFLRKDRGLAERSILVYAPCARAFLATRQAQAGRLALDQLDAKTIHAFLLGRIRNHASESSRLVTVALRSLLRFLFLRGETPRDLSAAVPTMRTYREAGVPALLTPEEVEEALASPDRSTSKGRRDYAILLLLARLGLRASEVVLLTLEDVHWRTGELVVRGKGSRMESLPLPADVGRALAEYLRRDRGTTTSRRVFLRAIPPRIALTGPCAIDHIVRLALARAGIPPQPQHVAHLFRHSLATRMIRQGASLAEIAEVLRHHTQASTRIYAKVSLEALRGVALPWPLTGGAP</sequence>
<dbReference type="Pfam" id="PF00589">
    <property type="entry name" value="Phage_integrase"/>
    <property type="match status" value="1"/>
</dbReference>
<proteinExistence type="predicted"/>
<protein>
    <submittedName>
        <fullName evidence="8">Integrase</fullName>
    </submittedName>
</protein>
<dbReference type="EMBL" id="PSYR01000001">
    <property type="protein sequence ID" value="RCN59429.1"/>
    <property type="molecule type" value="Genomic_DNA"/>
</dbReference>
<feature type="domain" description="Core-binding (CB)" evidence="6">
    <location>
        <begin position="13"/>
        <end position="94"/>
    </location>
</feature>
<dbReference type="Gene3D" id="1.10.150.130">
    <property type="match status" value="1"/>
</dbReference>
<dbReference type="InterPro" id="IPR013762">
    <property type="entry name" value="Integrase-like_cat_sf"/>
</dbReference>
<keyword evidence="3" id="KW-0233">DNA recombination</keyword>
<dbReference type="InterPro" id="IPR050090">
    <property type="entry name" value="Tyrosine_recombinase_XerCD"/>
</dbReference>
<dbReference type="GO" id="GO:0015074">
    <property type="term" value="P:DNA integration"/>
    <property type="evidence" value="ECO:0007669"/>
    <property type="project" value="UniProtKB-KW"/>
</dbReference>
<dbReference type="EMBL" id="PSYR01000001">
    <property type="protein sequence ID" value="RCN59103.1"/>
    <property type="molecule type" value="Genomic_DNA"/>
</dbReference>
<dbReference type="InterPro" id="IPR004107">
    <property type="entry name" value="Integrase_SAM-like_N"/>
</dbReference>
<dbReference type="Pfam" id="PF02899">
    <property type="entry name" value="Phage_int_SAM_1"/>
    <property type="match status" value="1"/>
</dbReference>
<evidence type="ECO:0000256" key="2">
    <source>
        <dbReference type="ARBA" id="ARBA00023125"/>
    </source>
</evidence>
<accession>A0A368HIC6</accession>
<evidence type="ECO:0000313" key="7">
    <source>
        <dbReference type="EMBL" id="RCN55902.1"/>
    </source>
</evidence>
<comment type="caution">
    <text evidence="8">The sequence shown here is derived from an EMBL/GenBank/DDBJ whole genome shotgun (WGS) entry which is preliminary data.</text>
</comment>
<dbReference type="InterPro" id="IPR011010">
    <property type="entry name" value="DNA_brk_join_enz"/>
</dbReference>
<dbReference type="SUPFAM" id="SSF56349">
    <property type="entry name" value="DNA breaking-rejoining enzymes"/>
    <property type="match status" value="1"/>
</dbReference>
<dbReference type="PROSITE" id="PS51898">
    <property type="entry name" value="TYR_RECOMBINASE"/>
    <property type="match status" value="1"/>
</dbReference>
<dbReference type="EMBL" id="PSYR01000002">
    <property type="protein sequence ID" value="RCN55902.1"/>
    <property type="molecule type" value="Genomic_DNA"/>
</dbReference>
<dbReference type="GO" id="GO:0003677">
    <property type="term" value="F:DNA binding"/>
    <property type="evidence" value="ECO:0007669"/>
    <property type="project" value="UniProtKB-UniRule"/>
</dbReference>
<dbReference type="InterPro" id="IPR002104">
    <property type="entry name" value="Integrase_catalytic"/>
</dbReference>
<dbReference type="GO" id="GO:0006310">
    <property type="term" value="P:DNA recombination"/>
    <property type="evidence" value="ECO:0007669"/>
    <property type="project" value="UniProtKB-KW"/>
</dbReference>
<evidence type="ECO:0000256" key="3">
    <source>
        <dbReference type="ARBA" id="ARBA00023172"/>
    </source>
</evidence>